<dbReference type="Proteomes" id="UP000002010">
    <property type="component" value="Chromosome"/>
</dbReference>
<evidence type="ECO:0000259" key="1">
    <source>
        <dbReference type="Pfam" id="PF04865"/>
    </source>
</evidence>
<dbReference type="HOGENOM" id="CLU_046415_1_0_4"/>
<dbReference type="eggNOG" id="COG3299">
    <property type="taxonomic scope" value="Bacteria"/>
</dbReference>
<dbReference type="InterPro" id="IPR006949">
    <property type="entry name" value="Barrel_Baseplate_J-like"/>
</dbReference>
<keyword evidence="5" id="KW-1185">Reference proteome</keyword>
<evidence type="ECO:0000259" key="2">
    <source>
        <dbReference type="Pfam" id="PF26078"/>
    </source>
</evidence>
<dbReference type="KEGG" id="lhk:LHK_01634"/>
<evidence type="ECO:0000259" key="3">
    <source>
        <dbReference type="Pfam" id="PF26079"/>
    </source>
</evidence>
<feature type="domain" description="Baseplate protein J-like barrel" evidence="1">
    <location>
        <begin position="102"/>
        <end position="179"/>
    </location>
</feature>
<feature type="domain" description="Baseplate J-like C-terminal" evidence="3">
    <location>
        <begin position="278"/>
        <end position="356"/>
    </location>
</feature>
<dbReference type="STRING" id="557598.LHK_01634"/>
<dbReference type="PANTHER" id="PTHR35862">
    <property type="entry name" value="FELS-2 PROPHAGE PROTEIN"/>
    <property type="match status" value="1"/>
</dbReference>
<dbReference type="InterPro" id="IPR058531">
    <property type="entry name" value="Baseplate_J_M"/>
</dbReference>
<dbReference type="AlphaFoldDB" id="C1D830"/>
<dbReference type="PIRSF" id="PIRSF020481">
    <property type="entry name" value="BAP"/>
    <property type="match status" value="1"/>
</dbReference>
<dbReference type="PANTHER" id="PTHR35862:SF1">
    <property type="entry name" value="FELS-2 PROPHAGE PROTEIN"/>
    <property type="match status" value="1"/>
</dbReference>
<evidence type="ECO:0000313" key="5">
    <source>
        <dbReference type="Proteomes" id="UP000002010"/>
    </source>
</evidence>
<dbReference type="Pfam" id="PF04865">
    <property type="entry name" value="Baseplate_J"/>
    <property type="match status" value="1"/>
</dbReference>
<accession>C1D830</accession>
<dbReference type="Pfam" id="PF26078">
    <property type="entry name" value="Baseplate_J_M"/>
    <property type="match status" value="1"/>
</dbReference>
<reference evidence="4 5" key="1">
    <citation type="journal article" date="2009" name="PLoS Genet.">
        <title>The complete genome and proteome of Laribacter hongkongensis reveal potential mechanisms for adaptations to different temperatures and habitats.</title>
        <authorList>
            <person name="Woo P.C."/>
            <person name="Lau S.K."/>
            <person name="Tse H."/>
            <person name="Teng J.L."/>
            <person name="Curreem S.O."/>
            <person name="Tsang A.K."/>
            <person name="Fan R.Y."/>
            <person name="Wong G.K."/>
            <person name="Huang Y."/>
            <person name="Loman N.J."/>
            <person name="Snyder L.A."/>
            <person name="Cai J.J."/>
            <person name="Huang J.D."/>
            <person name="Mak W."/>
            <person name="Pallen M.J."/>
            <person name="Lok S."/>
            <person name="Yuen K.Y."/>
        </authorList>
    </citation>
    <scope>NUCLEOTIDE SEQUENCE [LARGE SCALE GENOMIC DNA]</scope>
    <source>
        <strain evidence="4 5">HLHK9</strain>
    </source>
</reference>
<name>C1D830_LARHH</name>
<dbReference type="InterPro" id="IPR052726">
    <property type="entry name" value="Phage_Baseplate_Hub"/>
</dbReference>
<feature type="domain" description="Baseplate J-like central" evidence="2">
    <location>
        <begin position="202"/>
        <end position="269"/>
    </location>
</feature>
<dbReference type="InterPro" id="IPR014507">
    <property type="entry name" value="Baseplate_assembly_J_pred"/>
</dbReference>
<dbReference type="RefSeq" id="WP_012697106.1">
    <property type="nucleotide sequence ID" value="NC_012559.1"/>
</dbReference>
<dbReference type="InterPro" id="IPR058530">
    <property type="entry name" value="Baseplate_J-like_C"/>
</dbReference>
<organism evidence="4 5">
    <name type="scientific">Laribacter hongkongensis (strain HLHK9)</name>
    <dbReference type="NCBI Taxonomy" id="557598"/>
    <lineage>
        <taxon>Bacteria</taxon>
        <taxon>Pseudomonadati</taxon>
        <taxon>Pseudomonadota</taxon>
        <taxon>Betaproteobacteria</taxon>
        <taxon>Neisseriales</taxon>
        <taxon>Aquaspirillaceae</taxon>
        <taxon>Laribacter</taxon>
    </lineage>
</organism>
<proteinExistence type="predicted"/>
<evidence type="ECO:0000313" key="4">
    <source>
        <dbReference type="EMBL" id="ACO74620.1"/>
    </source>
</evidence>
<gene>
    <name evidence="4" type="ordered locus">LHK_01634</name>
</gene>
<sequence>MTTPPDYITRDPAALNAELVASFESATDKTLYPAQPERLFINWMAWRLSLHREQIQDAALLNLVRFSRGPALDALAEDRDDQRLPAFAAGTVIRFAHTTPAPAQTLIPAGTLVASQDGAIVFATSDAVTLPAGVSNVTVPASCTRSGVAGNGFVAGQIRDILSPIGAGITASNITTTADGAEQETDERLQARLLAAFDRYSVGGPQAAYRRLALDAHPGIIDVAVVRTNPGELTLYPLLDSGLPGEAAVRAVQDYVSDDARRVLCDTVFAASPVAADYQIRARILPLPGVPVTDAIAAATQAVQALVARLAGELGGDIVPSQFVSAMQPFAHRVELDLAYRACQRHEWRHCTGIEISELTP</sequence>
<dbReference type="EMBL" id="CP001154">
    <property type="protein sequence ID" value="ACO74620.1"/>
    <property type="molecule type" value="Genomic_DNA"/>
</dbReference>
<dbReference type="Pfam" id="PF26079">
    <property type="entry name" value="Baseplate_J_C"/>
    <property type="match status" value="1"/>
</dbReference>
<protein>
    <submittedName>
        <fullName evidence="4">Probable bacteriophage tail fiber protein</fullName>
    </submittedName>
</protein>